<dbReference type="GO" id="GO:0005829">
    <property type="term" value="C:cytosol"/>
    <property type="evidence" value="ECO:0007669"/>
    <property type="project" value="TreeGrafter"/>
</dbReference>
<protein>
    <submittedName>
        <fullName evidence="1">Cof-type HAD-IIB family hydrolase</fullName>
    </submittedName>
</protein>
<evidence type="ECO:0000313" key="1">
    <source>
        <dbReference type="EMBL" id="MCC2177851.1"/>
    </source>
</evidence>
<evidence type="ECO:0000313" key="2">
    <source>
        <dbReference type="Proteomes" id="UP001298753"/>
    </source>
</evidence>
<dbReference type="SFLD" id="SFLDS00003">
    <property type="entry name" value="Haloacid_Dehalogenase"/>
    <property type="match status" value="1"/>
</dbReference>
<name>A0AAW4VY29_9FIRM</name>
<dbReference type="Proteomes" id="UP001298753">
    <property type="component" value="Unassembled WGS sequence"/>
</dbReference>
<dbReference type="Gene3D" id="3.30.1240.10">
    <property type="match status" value="1"/>
</dbReference>
<dbReference type="InterPro" id="IPR036412">
    <property type="entry name" value="HAD-like_sf"/>
</dbReference>
<dbReference type="GO" id="GO:0016791">
    <property type="term" value="F:phosphatase activity"/>
    <property type="evidence" value="ECO:0007669"/>
    <property type="project" value="TreeGrafter"/>
</dbReference>
<dbReference type="SUPFAM" id="SSF56784">
    <property type="entry name" value="HAD-like"/>
    <property type="match status" value="1"/>
</dbReference>
<dbReference type="Pfam" id="PF08282">
    <property type="entry name" value="Hydrolase_3"/>
    <property type="match status" value="1"/>
</dbReference>
<dbReference type="GO" id="GO:0000287">
    <property type="term" value="F:magnesium ion binding"/>
    <property type="evidence" value="ECO:0007669"/>
    <property type="project" value="TreeGrafter"/>
</dbReference>
<keyword evidence="1" id="KW-0378">Hydrolase</keyword>
<dbReference type="PANTHER" id="PTHR10000:SF53">
    <property type="entry name" value="5-AMINO-6-(5-PHOSPHO-D-RIBITYLAMINO)URACIL PHOSPHATASE YBJI-RELATED"/>
    <property type="match status" value="1"/>
</dbReference>
<proteinExistence type="predicted"/>
<dbReference type="InterPro" id="IPR006379">
    <property type="entry name" value="HAD-SF_hydro_IIB"/>
</dbReference>
<comment type="caution">
    <text evidence="1">The sequence shown here is derived from an EMBL/GenBank/DDBJ whole genome shotgun (WGS) entry which is preliminary data.</text>
</comment>
<dbReference type="Gene3D" id="3.40.50.1000">
    <property type="entry name" value="HAD superfamily/HAD-like"/>
    <property type="match status" value="1"/>
</dbReference>
<dbReference type="GeneID" id="98661477"/>
<dbReference type="EMBL" id="JAJEPX010000063">
    <property type="protein sequence ID" value="MCC2177851.1"/>
    <property type="molecule type" value="Genomic_DNA"/>
</dbReference>
<gene>
    <name evidence="1" type="ORF">LKD22_12100</name>
</gene>
<dbReference type="NCBIfam" id="TIGR01484">
    <property type="entry name" value="HAD-SF-IIB"/>
    <property type="match status" value="1"/>
</dbReference>
<dbReference type="PANTHER" id="PTHR10000">
    <property type="entry name" value="PHOSPHOSERINE PHOSPHATASE"/>
    <property type="match status" value="1"/>
</dbReference>
<dbReference type="RefSeq" id="WP_227601223.1">
    <property type="nucleotide sequence ID" value="NZ_JAJEPX010000063.1"/>
</dbReference>
<dbReference type="SFLD" id="SFLDG01140">
    <property type="entry name" value="C2.B:_Phosphomannomutase_and_P"/>
    <property type="match status" value="1"/>
</dbReference>
<dbReference type="InterPro" id="IPR023214">
    <property type="entry name" value="HAD_sf"/>
</dbReference>
<dbReference type="AlphaFoldDB" id="A0AAW4VY29"/>
<sequence>MIHLIASDIDGTLLQGGQTRLDPALFDVIERLEQHGIRFAAASGRQYTNLRRLFAPVADKIDYICENGSLVISDGSVLYKQVIDRALGTKILRCMLEMEGCEPLLSGVMQCYVQPKDPAYADHMRYFVGNDVAVVEDLTAVPEPFLKIAAYFPDGATEEYRLRIAQAAGGAMRPVVSGMAWVDLLPQDCDKGTALAVLQRHLHINREETMAFGDNENDVELLRQAGLSYAMKTGNPCVLRLADRAADDVISELNMLLSELE</sequence>
<keyword evidence="2" id="KW-1185">Reference proteome</keyword>
<dbReference type="PROSITE" id="PS01229">
    <property type="entry name" value="COF_2"/>
    <property type="match status" value="1"/>
</dbReference>
<organism evidence="1 2">
    <name type="scientific">Agathobaculum butyriciproducens</name>
    <dbReference type="NCBI Taxonomy" id="1628085"/>
    <lineage>
        <taxon>Bacteria</taxon>
        <taxon>Bacillati</taxon>
        <taxon>Bacillota</taxon>
        <taxon>Clostridia</taxon>
        <taxon>Eubacteriales</taxon>
        <taxon>Butyricicoccaceae</taxon>
        <taxon>Agathobaculum</taxon>
    </lineage>
</organism>
<reference evidence="1 2" key="1">
    <citation type="submission" date="2021-10" db="EMBL/GenBank/DDBJ databases">
        <title>Anaerobic single-cell dispensing facilitates the cultivation of human gut bacteria.</title>
        <authorList>
            <person name="Afrizal A."/>
        </authorList>
    </citation>
    <scope>NUCLEOTIDE SEQUENCE [LARGE SCALE GENOMIC DNA]</scope>
    <source>
        <strain evidence="1 2">CLA-AA-H270</strain>
    </source>
</reference>
<accession>A0AAW4VY29</accession>